<evidence type="ECO:0000256" key="1">
    <source>
        <dbReference type="ARBA" id="ARBA00004123"/>
    </source>
</evidence>
<proteinExistence type="inferred from homology"/>
<dbReference type="EMBL" id="JAWQEG010004616">
    <property type="protein sequence ID" value="KAK3860866.1"/>
    <property type="molecule type" value="Genomic_DNA"/>
</dbReference>
<reference evidence="11" key="1">
    <citation type="submission" date="2023-10" db="EMBL/GenBank/DDBJ databases">
        <title>Genome assemblies of two species of porcelain crab, Petrolisthes cinctipes and Petrolisthes manimaculis (Anomura: Porcellanidae).</title>
        <authorList>
            <person name="Angst P."/>
        </authorList>
    </citation>
    <scope>NUCLEOTIDE SEQUENCE</scope>
    <source>
        <strain evidence="11">PB745_01</strain>
        <tissue evidence="11">Gill</tissue>
    </source>
</reference>
<feature type="domain" description="SANT" evidence="10">
    <location>
        <begin position="363"/>
        <end position="414"/>
    </location>
</feature>
<comment type="caution">
    <text evidence="11">The sequence shown here is derived from an EMBL/GenBank/DDBJ whole genome shotgun (WGS) entry which is preliminary data.</text>
</comment>
<evidence type="ECO:0000256" key="5">
    <source>
        <dbReference type="ARBA" id="ARBA00023163"/>
    </source>
</evidence>
<gene>
    <name evidence="12" type="ORF">Pcinc_018196</name>
    <name evidence="11" type="ORF">Pcinc_033112</name>
</gene>
<organism evidence="11 13">
    <name type="scientific">Petrolisthes cinctipes</name>
    <name type="common">Flat porcelain crab</name>
    <dbReference type="NCBI Taxonomy" id="88211"/>
    <lineage>
        <taxon>Eukaryota</taxon>
        <taxon>Metazoa</taxon>
        <taxon>Ecdysozoa</taxon>
        <taxon>Arthropoda</taxon>
        <taxon>Crustacea</taxon>
        <taxon>Multicrustacea</taxon>
        <taxon>Malacostraca</taxon>
        <taxon>Eumalacostraca</taxon>
        <taxon>Eucarida</taxon>
        <taxon>Decapoda</taxon>
        <taxon>Pleocyemata</taxon>
        <taxon>Anomura</taxon>
        <taxon>Galatheoidea</taxon>
        <taxon>Porcellanidae</taxon>
        <taxon>Petrolisthes</taxon>
    </lineage>
</organism>
<dbReference type="InterPro" id="IPR009057">
    <property type="entry name" value="Homeodomain-like_sf"/>
</dbReference>
<dbReference type="Pfam" id="PF20878">
    <property type="entry name" value="REST_helical"/>
    <property type="match status" value="1"/>
</dbReference>
<protein>
    <recommendedName>
        <fullName evidence="14">REST corepressor 2</fullName>
    </recommendedName>
</protein>
<evidence type="ECO:0000313" key="11">
    <source>
        <dbReference type="EMBL" id="KAK3860866.1"/>
    </source>
</evidence>
<dbReference type="Pfam" id="PF00249">
    <property type="entry name" value="Myb_DNA-binding"/>
    <property type="match status" value="2"/>
</dbReference>
<evidence type="ECO:0000256" key="8">
    <source>
        <dbReference type="SAM" id="MobiDB-lite"/>
    </source>
</evidence>
<feature type="region of interest" description="Disordered" evidence="8">
    <location>
        <begin position="190"/>
        <end position="229"/>
    </location>
</feature>
<sequence>MVTASNRNSGEAKEDKKSGANASNGHVSSQCEEGEKDGDSGMRVGKAYQAEIPPLLPSHERRPEQCPERALLVWAPKVELSEDSREYLDQYIWLAKDKYGYNAEQALGMLFWHRHDLEKATADLANFTPFPDEWTTEDKVLFEQAFQFHGKSFHRIRQMLPDKTIAQLVKYYYLWKKTRQRSSLIDRHARKHTAKLQQMAEGGGGVGDSSGDRSEEDEEGKGGEETKTCSNCTIPATVLNESPKGLQCLTCYNHWKYVSYRKVGSLRPTVGPMKRDKQLIKHKRRPPRGMHINHEDLMAMISSGPPGPPGAPTPGQQLLRHMENEVIALKRQVQNNKAQISSLRGKIPDDGVTPLRPPPQAGPPKAKWSQEELLLAVQAVRYFGKDFKAIAEIVGNKTENHVRSFFVTYRKRYNLDGVMREWEEEHGPVRGNGDE</sequence>
<dbReference type="GO" id="GO:0005667">
    <property type="term" value="C:transcription regulator complex"/>
    <property type="evidence" value="ECO:0007669"/>
    <property type="project" value="TreeGrafter"/>
</dbReference>
<evidence type="ECO:0000313" key="12">
    <source>
        <dbReference type="EMBL" id="KAK3877062.1"/>
    </source>
</evidence>
<dbReference type="PANTHER" id="PTHR16089:SF28">
    <property type="entry name" value="REST COREPRESSOR"/>
    <property type="match status" value="1"/>
</dbReference>
<dbReference type="InterPro" id="IPR049048">
    <property type="entry name" value="REST_helical"/>
</dbReference>
<dbReference type="InterPro" id="IPR051066">
    <property type="entry name" value="Trans_reg/Corepressor"/>
</dbReference>
<dbReference type="CDD" id="cd00167">
    <property type="entry name" value="SANT"/>
    <property type="match status" value="1"/>
</dbReference>
<dbReference type="PROSITE" id="PS51156">
    <property type="entry name" value="ELM2"/>
    <property type="match status" value="1"/>
</dbReference>
<dbReference type="GO" id="GO:0006357">
    <property type="term" value="P:regulation of transcription by RNA polymerase II"/>
    <property type="evidence" value="ECO:0007669"/>
    <property type="project" value="TreeGrafter"/>
</dbReference>
<evidence type="ECO:0000259" key="10">
    <source>
        <dbReference type="PROSITE" id="PS51293"/>
    </source>
</evidence>
<evidence type="ECO:0000256" key="3">
    <source>
        <dbReference type="ARBA" id="ARBA00023015"/>
    </source>
</evidence>
<dbReference type="InterPro" id="IPR001005">
    <property type="entry name" value="SANT/Myb"/>
</dbReference>
<dbReference type="SUPFAM" id="SSF46689">
    <property type="entry name" value="Homeodomain-like"/>
    <property type="match status" value="2"/>
</dbReference>
<keyword evidence="2" id="KW-0678">Repressor</keyword>
<dbReference type="FunFam" id="4.10.1240.50:FF:000002">
    <property type="entry name" value="REST corepressor isoform X1"/>
    <property type="match status" value="1"/>
</dbReference>
<feature type="domain" description="ELM2" evidence="9">
    <location>
        <begin position="40"/>
        <end position="128"/>
    </location>
</feature>
<evidence type="ECO:0000256" key="4">
    <source>
        <dbReference type="ARBA" id="ARBA00023054"/>
    </source>
</evidence>
<dbReference type="Proteomes" id="UP001286313">
    <property type="component" value="Unassembled WGS sequence"/>
</dbReference>
<evidence type="ECO:0000313" key="13">
    <source>
        <dbReference type="Proteomes" id="UP001286313"/>
    </source>
</evidence>
<dbReference type="PROSITE" id="PS51293">
    <property type="entry name" value="SANT"/>
    <property type="match status" value="2"/>
</dbReference>
<feature type="region of interest" description="Disordered" evidence="8">
    <location>
        <begin position="344"/>
        <end position="366"/>
    </location>
</feature>
<dbReference type="InterPro" id="IPR017884">
    <property type="entry name" value="SANT_dom"/>
</dbReference>
<feature type="compositionally biased region" description="Polar residues" evidence="8">
    <location>
        <begin position="20"/>
        <end position="31"/>
    </location>
</feature>
<keyword evidence="13" id="KW-1185">Reference proteome</keyword>
<name>A0AAE1ET37_PETCI</name>
<feature type="region of interest" description="Disordered" evidence="8">
    <location>
        <begin position="1"/>
        <end position="63"/>
    </location>
</feature>
<accession>A0AAE1ET37</accession>
<feature type="domain" description="SANT" evidence="10">
    <location>
        <begin position="129"/>
        <end position="180"/>
    </location>
</feature>
<evidence type="ECO:0000256" key="2">
    <source>
        <dbReference type="ARBA" id="ARBA00022491"/>
    </source>
</evidence>
<dbReference type="Gene3D" id="4.10.1240.50">
    <property type="match status" value="1"/>
</dbReference>
<feature type="region of interest" description="Disordered" evidence="8">
    <location>
        <begin position="269"/>
        <end position="289"/>
    </location>
</feature>
<evidence type="ECO:0000256" key="6">
    <source>
        <dbReference type="ARBA" id="ARBA00023242"/>
    </source>
</evidence>
<evidence type="ECO:0000259" key="9">
    <source>
        <dbReference type="PROSITE" id="PS51156"/>
    </source>
</evidence>
<dbReference type="SMART" id="SM01189">
    <property type="entry name" value="ELM2"/>
    <property type="match status" value="1"/>
</dbReference>
<dbReference type="EMBL" id="JAWQEG010001729">
    <property type="protein sequence ID" value="KAK3877062.1"/>
    <property type="molecule type" value="Genomic_DNA"/>
</dbReference>
<keyword evidence="3" id="KW-0805">Transcription regulation</keyword>
<dbReference type="FunFam" id="1.10.10.60:FF:000033">
    <property type="entry name" value="REST corepressor 3"/>
    <property type="match status" value="1"/>
</dbReference>
<evidence type="ECO:0000256" key="7">
    <source>
        <dbReference type="ARBA" id="ARBA00038011"/>
    </source>
</evidence>
<dbReference type="GO" id="GO:0000118">
    <property type="term" value="C:histone deacetylase complex"/>
    <property type="evidence" value="ECO:0007669"/>
    <property type="project" value="TreeGrafter"/>
</dbReference>
<dbReference type="Gene3D" id="1.20.58.1880">
    <property type="match status" value="1"/>
</dbReference>
<dbReference type="PANTHER" id="PTHR16089">
    <property type="entry name" value="REST COREPRESSOR COREST PROTEIN-RELATED"/>
    <property type="match status" value="1"/>
</dbReference>
<dbReference type="Pfam" id="PF01448">
    <property type="entry name" value="ELM2"/>
    <property type="match status" value="1"/>
</dbReference>
<comment type="subcellular location">
    <subcellularLocation>
        <location evidence="1">Nucleus</location>
    </subcellularLocation>
</comment>
<keyword evidence="4" id="KW-0175">Coiled coil</keyword>
<dbReference type="InterPro" id="IPR000949">
    <property type="entry name" value="ELM2_dom"/>
</dbReference>
<keyword evidence="6" id="KW-0539">Nucleus</keyword>
<dbReference type="AlphaFoldDB" id="A0AAE1ET37"/>
<keyword evidence="5" id="KW-0804">Transcription</keyword>
<dbReference type="Gene3D" id="1.10.10.60">
    <property type="entry name" value="Homeodomain-like"/>
    <property type="match status" value="1"/>
</dbReference>
<dbReference type="SMART" id="SM00717">
    <property type="entry name" value="SANT"/>
    <property type="match status" value="2"/>
</dbReference>
<evidence type="ECO:0008006" key="14">
    <source>
        <dbReference type="Google" id="ProtNLM"/>
    </source>
</evidence>
<comment type="similarity">
    <text evidence="7">Belongs to the CoREST family.</text>
</comment>
<dbReference type="GO" id="GO:0003714">
    <property type="term" value="F:transcription corepressor activity"/>
    <property type="evidence" value="ECO:0007669"/>
    <property type="project" value="TreeGrafter"/>
</dbReference>